<comment type="similarity">
    <text evidence="2 13">Belongs to the ALAD family.</text>
</comment>
<dbReference type="GO" id="GO:0008270">
    <property type="term" value="F:zinc ion binding"/>
    <property type="evidence" value="ECO:0007669"/>
    <property type="project" value="TreeGrafter"/>
</dbReference>
<dbReference type="PANTHER" id="PTHR11458:SF0">
    <property type="entry name" value="DELTA-AMINOLEVULINIC ACID DEHYDRATASE"/>
    <property type="match status" value="1"/>
</dbReference>
<dbReference type="GO" id="GO:0004655">
    <property type="term" value="F:porphobilinogen synthase activity"/>
    <property type="evidence" value="ECO:0007669"/>
    <property type="project" value="UniProtKB-EC"/>
</dbReference>
<evidence type="ECO:0000256" key="7">
    <source>
        <dbReference type="ARBA" id="ARBA00023244"/>
    </source>
</evidence>
<organism evidence="14 15">
    <name type="scientific">Candidatus Methanoperedens nitratireducens</name>
    <dbReference type="NCBI Taxonomy" id="1392998"/>
    <lineage>
        <taxon>Archaea</taxon>
        <taxon>Methanobacteriati</taxon>
        <taxon>Methanobacteriota</taxon>
        <taxon>Stenosarchaea group</taxon>
        <taxon>Methanomicrobia</taxon>
        <taxon>Methanosarcinales</taxon>
        <taxon>ANME-2 cluster</taxon>
        <taxon>Candidatus Methanoperedentaceae</taxon>
        <taxon>Candidatus Methanoperedens</taxon>
    </lineage>
</organism>
<keyword evidence="7 12" id="KW-0627">Porphyrin biosynthesis</keyword>
<dbReference type="Gene3D" id="3.20.20.70">
    <property type="entry name" value="Aldolase class I"/>
    <property type="match status" value="1"/>
</dbReference>
<dbReference type="CDD" id="cd00384">
    <property type="entry name" value="ALAD_PBGS"/>
    <property type="match status" value="1"/>
</dbReference>
<dbReference type="FunFam" id="3.20.20.70:FF:000019">
    <property type="entry name" value="Delta-aminolevulinic acid dehydratase"/>
    <property type="match status" value="1"/>
</dbReference>
<evidence type="ECO:0000256" key="11">
    <source>
        <dbReference type="PIRSR" id="PIRSR001415-5"/>
    </source>
</evidence>
<reference evidence="14 15" key="1">
    <citation type="submission" date="2015-09" db="EMBL/GenBank/DDBJ databases">
        <title>A metagenomics-based metabolic model of nitrate-dependent anaerobic oxidation of methane by Methanoperedens-like archaea.</title>
        <authorList>
            <person name="Arshad A."/>
            <person name="Speth D.R."/>
            <person name="De Graaf R.M."/>
            <person name="Op Den Camp H.J."/>
            <person name="Jetten M.S."/>
            <person name="Welte C.U."/>
        </authorList>
    </citation>
    <scope>NUCLEOTIDE SEQUENCE [LARGE SCALE GENOMIC DNA]</scope>
</reference>
<evidence type="ECO:0000313" key="14">
    <source>
        <dbReference type="EMBL" id="KPQ42876.1"/>
    </source>
</evidence>
<feature type="active site" description="Schiff-base intermediate with substrate" evidence="9">
    <location>
        <position position="189"/>
    </location>
</feature>
<dbReference type="PATRIC" id="fig|1719120.3.peg.2790"/>
<evidence type="ECO:0000313" key="15">
    <source>
        <dbReference type="Proteomes" id="UP000050360"/>
    </source>
</evidence>
<feature type="binding site" evidence="10">
    <location>
        <position position="115"/>
    </location>
    <ligand>
        <name>Zn(2+)</name>
        <dbReference type="ChEBI" id="CHEBI:29105"/>
        <note>catalytic</note>
    </ligand>
</feature>
<evidence type="ECO:0000256" key="13">
    <source>
        <dbReference type="RuleBase" id="RU004161"/>
    </source>
</evidence>
<evidence type="ECO:0000256" key="8">
    <source>
        <dbReference type="ARBA" id="ARBA00047651"/>
    </source>
</evidence>
<evidence type="ECO:0000256" key="3">
    <source>
        <dbReference type="ARBA" id="ARBA00012053"/>
    </source>
</evidence>
<dbReference type="PANTHER" id="PTHR11458">
    <property type="entry name" value="DELTA-AMINOLEVULINIC ACID DEHYDRATASE"/>
    <property type="match status" value="1"/>
</dbReference>
<evidence type="ECO:0000256" key="10">
    <source>
        <dbReference type="PIRSR" id="PIRSR001415-3"/>
    </source>
</evidence>
<dbReference type="UniPathway" id="UPA00251">
    <property type="reaction ID" value="UER00318"/>
</dbReference>
<dbReference type="GO" id="GO:0006782">
    <property type="term" value="P:protoporphyrinogen IX biosynthetic process"/>
    <property type="evidence" value="ECO:0007669"/>
    <property type="project" value="UniProtKB-UniPathway"/>
</dbReference>
<dbReference type="InterPro" id="IPR001731">
    <property type="entry name" value="ALAD"/>
</dbReference>
<dbReference type="Pfam" id="PF00490">
    <property type="entry name" value="ALAD"/>
    <property type="match status" value="1"/>
</dbReference>
<comment type="caution">
    <text evidence="14">The sequence shown here is derived from an EMBL/GenBank/DDBJ whole genome shotgun (WGS) entry which is preliminary data.</text>
</comment>
<name>A0A0P8A3Z3_9EURY</name>
<dbReference type="PIRSF" id="PIRSF001415">
    <property type="entry name" value="Porphbilin_synth"/>
    <property type="match status" value="1"/>
</dbReference>
<dbReference type="SUPFAM" id="SSF51569">
    <property type="entry name" value="Aldolase"/>
    <property type="match status" value="1"/>
</dbReference>
<dbReference type="GO" id="GO:0005829">
    <property type="term" value="C:cytosol"/>
    <property type="evidence" value="ECO:0007669"/>
    <property type="project" value="TreeGrafter"/>
</dbReference>
<evidence type="ECO:0000256" key="2">
    <source>
        <dbReference type="ARBA" id="ARBA00008055"/>
    </source>
</evidence>
<comment type="catalytic activity">
    <reaction evidence="8 12">
        <text>2 5-aminolevulinate = porphobilinogen + 2 H2O + H(+)</text>
        <dbReference type="Rhea" id="RHEA:24064"/>
        <dbReference type="ChEBI" id="CHEBI:15377"/>
        <dbReference type="ChEBI" id="CHEBI:15378"/>
        <dbReference type="ChEBI" id="CHEBI:58126"/>
        <dbReference type="ChEBI" id="CHEBI:356416"/>
        <dbReference type="EC" id="4.2.1.24"/>
    </reaction>
</comment>
<comment type="pathway">
    <text evidence="1">Porphyrin-containing compound metabolism; protoporphyrin-IX biosynthesis; coproporphyrinogen-III from 5-aminolevulinate: step 1/4.</text>
</comment>
<keyword evidence="6 12" id="KW-0456">Lyase</keyword>
<evidence type="ECO:0000256" key="5">
    <source>
        <dbReference type="ARBA" id="ARBA00023133"/>
    </source>
</evidence>
<feature type="binding site" evidence="10">
    <location>
        <position position="113"/>
    </location>
    <ligand>
        <name>Zn(2+)</name>
        <dbReference type="ChEBI" id="CHEBI:29105"/>
        <note>catalytic</note>
    </ligand>
</feature>
<evidence type="ECO:0000256" key="6">
    <source>
        <dbReference type="ARBA" id="ARBA00023239"/>
    </source>
</evidence>
<keyword evidence="11" id="KW-0460">Magnesium</keyword>
<dbReference type="AlphaFoldDB" id="A0A0P8A3Z3"/>
<keyword evidence="10" id="KW-0862">Zinc</keyword>
<evidence type="ECO:0000256" key="4">
    <source>
        <dbReference type="ARBA" id="ARBA00020771"/>
    </source>
</evidence>
<feature type="active site" description="Schiff-base intermediate with substrate" evidence="9">
    <location>
        <position position="242"/>
    </location>
</feature>
<protein>
    <recommendedName>
        <fullName evidence="4 12">Delta-aminolevulinic acid dehydratase</fullName>
        <ecNumber evidence="3 12">4.2.1.24</ecNumber>
    </recommendedName>
</protein>
<dbReference type="Proteomes" id="UP000050360">
    <property type="component" value="Unassembled WGS sequence"/>
</dbReference>
<dbReference type="EMBL" id="LKCM01000199">
    <property type="protein sequence ID" value="KPQ42876.1"/>
    <property type="molecule type" value="Genomic_DNA"/>
</dbReference>
<dbReference type="SMART" id="SM01004">
    <property type="entry name" value="ALAD"/>
    <property type="match status" value="1"/>
</dbReference>
<gene>
    <name evidence="14" type="primary">hemB</name>
    <name evidence="14" type="ORF">MPEBLZ_02558</name>
</gene>
<evidence type="ECO:0000256" key="1">
    <source>
        <dbReference type="ARBA" id="ARBA00004694"/>
    </source>
</evidence>
<evidence type="ECO:0000256" key="12">
    <source>
        <dbReference type="RuleBase" id="RU000515"/>
    </source>
</evidence>
<dbReference type="NCBIfam" id="NF006762">
    <property type="entry name" value="PRK09283.1"/>
    <property type="match status" value="1"/>
</dbReference>
<dbReference type="InterPro" id="IPR030656">
    <property type="entry name" value="ALAD_AS"/>
</dbReference>
<keyword evidence="10" id="KW-0479">Metal-binding</keyword>
<dbReference type="PRINTS" id="PR00144">
    <property type="entry name" value="DALDHYDRTASE"/>
</dbReference>
<accession>A0A0P8A3Z3</accession>
<evidence type="ECO:0000256" key="9">
    <source>
        <dbReference type="PIRSR" id="PIRSR001415-1"/>
    </source>
</evidence>
<feature type="binding site" evidence="10">
    <location>
        <position position="123"/>
    </location>
    <ligand>
        <name>Zn(2+)</name>
        <dbReference type="ChEBI" id="CHEBI:29105"/>
        <note>catalytic</note>
    </ligand>
</feature>
<proteinExistence type="inferred from homology"/>
<dbReference type="PROSITE" id="PS00169">
    <property type="entry name" value="D_ALA_DEHYDRATASE"/>
    <property type="match status" value="1"/>
</dbReference>
<keyword evidence="5" id="KW-0350">Heme biosynthesis</keyword>
<dbReference type="InterPro" id="IPR013785">
    <property type="entry name" value="Aldolase_TIM"/>
</dbReference>
<sequence>MRRLRSSKFRPMVREATLDVRDLICPIFVDETISKPLEINSMPGVFRQSLKTAADEAASISKLGIPAIIIFGIPAEKDETGTHAYGDDDVVQKAVRAIKKKVGDDLIVITDLCLCEYTSHGHCGMVNEKHEILNDPTLDILGKTAVSHARAGADIVAPSGMMDGMVGAIRSALDENNFKDVPIMSYAAKYCSVFYGPFREAASSGFSFGDRASYQMDPGNSDEALREVALDIEEGADIIMVKPAMTYLDIIYRVKKKFKMPTAAYHVSGEYSMIKAAAQKWLDR</sequence>
<feature type="binding site" evidence="11">
    <location>
        <position position="227"/>
    </location>
    <ligand>
        <name>Mg(2+)</name>
        <dbReference type="ChEBI" id="CHEBI:18420"/>
    </ligand>
</feature>
<dbReference type="EC" id="4.2.1.24" evidence="3 12"/>
<comment type="subunit">
    <text evidence="12">Homooctamer.</text>
</comment>